<evidence type="ECO:0000256" key="3">
    <source>
        <dbReference type="ARBA" id="ARBA00022723"/>
    </source>
</evidence>
<dbReference type="PANTHER" id="PTHR47776">
    <property type="entry name" value="F5A8.9 PROTEIN"/>
    <property type="match status" value="1"/>
</dbReference>
<evidence type="ECO:0000259" key="10">
    <source>
        <dbReference type="PROSITE" id="PS50172"/>
    </source>
</evidence>
<dbReference type="PROSITE" id="PS01359">
    <property type="entry name" value="ZF_PHD_1"/>
    <property type="match status" value="1"/>
</dbReference>
<dbReference type="InterPro" id="IPR019786">
    <property type="entry name" value="Zinc_finger_PHD-type_CS"/>
</dbReference>
<feature type="domain" description="RING-type" evidence="9">
    <location>
        <begin position="368"/>
        <end position="413"/>
    </location>
</feature>
<sequence>MEDDWLRQQCKASVNFPLQGMESVVATVSGYHGSERFKLIKLISQTGASYVGAMNQSTTHLVCWKFRGRKYELARKFNMLIVNHRWVEDCIKQGRRVPEHPYLSKCGQKVGPLLLDFSLTDKASLLPPVLSNACVDFKEPALDIEPEEIDHAVWIDSSLLNELQNSSPKLDRRKSNSRRLPRKTGNKSVRRDHSSGSRYCFEEPFLSDFLRMEYEESDAPSSTRLGRQKRSSTTSAEPSRKSYRLVKKKSRDILESFSDSEQECHTIRAHHKHNEITAPAATFDGGRNGSISTVREASDDSSYSHGGNTLESMEDVEEITNLNDDVAFKDSKFHSLVENPQDDCLIVDDDINDIEHITRLSTSTELSCVICWTNFSSTRGVLPCGHRFCFPCIQSWADHMASRRKISTCPLCKASFAHITKVDDAVSSDQKIYSQTIPYDLSKMDVYLLSYGETSTLGAQPSVAVTPVCSQCCCREPEDLLIRCHLCQSRCVHSYCLDPPLLPWTCAHCKDLQVLYHHLR</sequence>
<evidence type="ECO:0000256" key="5">
    <source>
        <dbReference type="ARBA" id="ARBA00022833"/>
    </source>
</evidence>
<dbReference type="InterPro" id="IPR036420">
    <property type="entry name" value="BRCT_dom_sf"/>
</dbReference>
<evidence type="ECO:0000256" key="2">
    <source>
        <dbReference type="ARBA" id="ARBA00022454"/>
    </source>
</evidence>
<feature type="compositionally biased region" description="Basic residues" evidence="8">
    <location>
        <begin position="175"/>
        <end position="188"/>
    </location>
</feature>
<dbReference type="SMART" id="SM00292">
    <property type="entry name" value="BRCT"/>
    <property type="match status" value="1"/>
</dbReference>
<evidence type="ECO:0000256" key="6">
    <source>
        <dbReference type="ARBA" id="ARBA00031556"/>
    </source>
</evidence>
<keyword evidence="4 7" id="KW-0863">Zinc-finger</keyword>
<name>A0ABC8QRQ5_9AQUA</name>
<evidence type="ECO:0000259" key="9">
    <source>
        <dbReference type="PROSITE" id="PS50089"/>
    </source>
</evidence>
<dbReference type="PROSITE" id="PS00518">
    <property type="entry name" value="ZF_RING_1"/>
    <property type="match status" value="1"/>
</dbReference>
<dbReference type="Proteomes" id="UP001642360">
    <property type="component" value="Unassembled WGS sequence"/>
</dbReference>
<dbReference type="SMART" id="SM00184">
    <property type="entry name" value="RING"/>
    <property type="match status" value="1"/>
</dbReference>
<keyword evidence="2" id="KW-0158">Chromosome</keyword>
<dbReference type="Gene3D" id="3.30.40.10">
    <property type="entry name" value="Zinc/RING finger domain, C3HC4 (zinc finger)"/>
    <property type="match status" value="1"/>
</dbReference>
<dbReference type="InterPro" id="IPR017907">
    <property type="entry name" value="Znf_RING_CS"/>
</dbReference>
<dbReference type="SUPFAM" id="SSF57850">
    <property type="entry name" value="RING/U-box"/>
    <property type="match status" value="1"/>
</dbReference>
<protein>
    <recommendedName>
        <fullName evidence="6">RING-type E3 ubiquitin transferase BRCA1</fullName>
    </recommendedName>
</protein>
<evidence type="ECO:0000313" key="11">
    <source>
        <dbReference type="EMBL" id="CAK9134040.1"/>
    </source>
</evidence>
<dbReference type="EMBL" id="CAUOFW020000303">
    <property type="protein sequence ID" value="CAK9134040.1"/>
    <property type="molecule type" value="Genomic_DNA"/>
</dbReference>
<feature type="region of interest" description="Disordered" evidence="8">
    <location>
        <begin position="165"/>
        <end position="195"/>
    </location>
</feature>
<dbReference type="PROSITE" id="PS50089">
    <property type="entry name" value="ZF_RING_2"/>
    <property type="match status" value="1"/>
</dbReference>
<evidence type="ECO:0000256" key="4">
    <source>
        <dbReference type="ARBA" id="ARBA00022771"/>
    </source>
</evidence>
<comment type="caution">
    <text evidence="11">The sequence shown here is derived from an EMBL/GenBank/DDBJ whole genome shotgun (WGS) entry which is preliminary data.</text>
</comment>
<keyword evidence="3" id="KW-0479">Metal-binding</keyword>
<accession>A0ABC8QRQ5</accession>
<feature type="region of interest" description="Disordered" evidence="8">
    <location>
        <begin position="278"/>
        <end position="309"/>
    </location>
</feature>
<dbReference type="InterPro" id="IPR018957">
    <property type="entry name" value="Znf_C3HC4_RING-type"/>
</dbReference>
<evidence type="ECO:0000256" key="7">
    <source>
        <dbReference type="PROSITE-ProRule" id="PRU00175"/>
    </source>
</evidence>
<comment type="subcellular location">
    <subcellularLocation>
        <location evidence="1">Chromosome</location>
    </subcellularLocation>
</comment>
<dbReference type="InterPro" id="IPR001841">
    <property type="entry name" value="Znf_RING"/>
</dbReference>
<dbReference type="Pfam" id="PF12738">
    <property type="entry name" value="PTCB-BRCT"/>
    <property type="match status" value="1"/>
</dbReference>
<reference evidence="11 12" key="1">
    <citation type="submission" date="2024-02" db="EMBL/GenBank/DDBJ databases">
        <authorList>
            <person name="Vignale AGUSTIN F."/>
            <person name="Sosa J E."/>
            <person name="Modenutti C."/>
        </authorList>
    </citation>
    <scope>NUCLEOTIDE SEQUENCE [LARGE SCALE GENOMIC DNA]</scope>
</reference>
<gene>
    <name evidence="11" type="ORF">ILEXP_LOCUS974</name>
</gene>
<keyword evidence="5" id="KW-0862">Zinc</keyword>
<dbReference type="GO" id="GO:0005694">
    <property type="term" value="C:chromosome"/>
    <property type="evidence" value="ECO:0007669"/>
    <property type="project" value="UniProtKB-SubCell"/>
</dbReference>
<evidence type="ECO:0000313" key="12">
    <source>
        <dbReference type="Proteomes" id="UP001642360"/>
    </source>
</evidence>
<dbReference type="PANTHER" id="PTHR47776:SF2">
    <property type="entry name" value="RING-TYPE E3 UBIQUITIN TRANSFERASE BRCA1"/>
    <property type="match status" value="1"/>
</dbReference>
<evidence type="ECO:0000256" key="1">
    <source>
        <dbReference type="ARBA" id="ARBA00004286"/>
    </source>
</evidence>
<dbReference type="SUPFAM" id="SSF52113">
    <property type="entry name" value="BRCT domain"/>
    <property type="match status" value="1"/>
</dbReference>
<dbReference type="InterPro" id="IPR013083">
    <property type="entry name" value="Znf_RING/FYVE/PHD"/>
</dbReference>
<dbReference type="GO" id="GO:0008270">
    <property type="term" value="F:zinc ion binding"/>
    <property type="evidence" value="ECO:0007669"/>
    <property type="project" value="UniProtKB-KW"/>
</dbReference>
<dbReference type="InterPro" id="IPR001357">
    <property type="entry name" value="BRCT_dom"/>
</dbReference>
<feature type="region of interest" description="Disordered" evidence="8">
    <location>
        <begin position="217"/>
        <end position="245"/>
    </location>
</feature>
<keyword evidence="12" id="KW-1185">Reference proteome</keyword>
<feature type="compositionally biased region" description="Polar residues" evidence="8">
    <location>
        <begin position="219"/>
        <end position="237"/>
    </location>
</feature>
<dbReference type="Pfam" id="PF00097">
    <property type="entry name" value="zf-C3HC4"/>
    <property type="match status" value="1"/>
</dbReference>
<proteinExistence type="predicted"/>
<dbReference type="PROSITE" id="PS50172">
    <property type="entry name" value="BRCT"/>
    <property type="match status" value="1"/>
</dbReference>
<dbReference type="AlphaFoldDB" id="A0ABC8QRQ5"/>
<feature type="domain" description="BRCT" evidence="10">
    <location>
        <begin position="13"/>
        <end position="104"/>
    </location>
</feature>
<feature type="compositionally biased region" description="Polar residues" evidence="8">
    <location>
        <begin position="289"/>
        <end position="309"/>
    </location>
</feature>
<dbReference type="Gene3D" id="3.40.50.10190">
    <property type="entry name" value="BRCT domain"/>
    <property type="match status" value="1"/>
</dbReference>
<organism evidence="11 12">
    <name type="scientific">Ilex paraguariensis</name>
    <name type="common">yerba mate</name>
    <dbReference type="NCBI Taxonomy" id="185542"/>
    <lineage>
        <taxon>Eukaryota</taxon>
        <taxon>Viridiplantae</taxon>
        <taxon>Streptophyta</taxon>
        <taxon>Embryophyta</taxon>
        <taxon>Tracheophyta</taxon>
        <taxon>Spermatophyta</taxon>
        <taxon>Magnoliopsida</taxon>
        <taxon>eudicotyledons</taxon>
        <taxon>Gunneridae</taxon>
        <taxon>Pentapetalae</taxon>
        <taxon>asterids</taxon>
        <taxon>campanulids</taxon>
        <taxon>Aquifoliales</taxon>
        <taxon>Aquifoliaceae</taxon>
        <taxon>Ilex</taxon>
    </lineage>
</organism>
<evidence type="ECO:0000256" key="8">
    <source>
        <dbReference type="SAM" id="MobiDB-lite"/>
    </source>
</evidence>